<evidence type="ECO:0000313" key="3">
    <source>
        <dbReference type="Proteomes" id="UP000036449"/>
    </source>
</evidence>
<dbReference type="InterPro" id="IPR041628">
    <property type="entry name" value="ChlI/MoxR_AAA_lid"/>
</dbReference>
<dbReference type="InterPro" id="IPR001270">
    <property type="entry name" value="ClpA/B"/>
</dbReference>
<dbReference type="CDD" id="cd00009">
    <property type="entry name" value="AAA"/>
    <property type="match status" value="1"/>
</dbReference>
<dbReference type="Pfam" id="PF17863">
    <property type="entry name" value="AAA_lid_2"/>
    <property type="match status" value="1"/>
</dbReference>
<dbReference type="PIRSF" id="PIRSF002849">
    <property type="entry name" value="AAA_ATPase_chaperone_MoxR_prd"/>
    <property type="match status" value="1"/>
</dbReference>
<sequence length="349" mass="38874">MNSIRPADAAPTDWRQIADWRQVALRFEAEIAKAVIGQDRVIRLVTIAIFARGHVLLEGDVGVGKTTLLRAVARALGGAYERVEGTVDMMPADLIYHTYLAEDGRPRIEPGPVLRRSEDLSVFFFNEINRARPQVHSLLLRLMAERSVSAFNREYRFPHLQVFADRNRVEREETFELPAAARDRFLMEIGMEAPTDPVLRRRLAFDPLFHDTDALIAGIAPDVIDQASVVGIAAALQHGIHASPALEDYVVRLWAAIRDPAQAGIALPDVAMDALVQGGASPRGIAFLIRAARVRAWLEGRDMLLPEDLRAVFAETMAHRIFLEPVYEMRRESIVPALCRAVLDTVPAP</sequence>
<dbReference type="SUPFAM" id="SSF52540">
    <property type="entry name" value="P-loop containing nucleoside triphosphate hydrolases"/>
    <property type="match status" value="1"/>
</dbReference>
<accession>A0A0J6VV55</accession>
<dbReference type="Proteomes" id="UP000036449">
    <property type="component" value="Unassembled WGS sequence"/>
</dbReference>
<dbReference type="GO" id="GO:0016887">
    <property type="term" value="F:ATP hydrolysis activity"/>
    <property type="evidence" value="ECO:0007669"/>
    <property type="project" value="InterPro"/>
</dbReference>
<name>A0A0J6VV55_9HYPH</name>
<gene>
    <name evidence="2" type="ORF">VQ03_09205</name>
</gene>
<dbReference type="Gene3D" id="1.10.8.80">
    <property type="entry name" value="Magnesium chelatase subunit I, C-Terminal domain"/>
    <property type="match status" value="1"/>
</dbReference>
<evidence type="ECO:0000259" key="1">
    <source>
        <dbReference type="SMART" id="SM00382"/>
    </source>
</evidence>
<dbReference type="Pfam" id="PF07726">
    <property type="entry name" value="AAA_3"/>
    <property type="match status" value="1"/>
</dbReference>
<evidence type="ECO:0000313" key="2">
    <source>
        <dbReference type="EMBL" id="KMO43191.1"/>
    </source>
</evidence>
<keyword evidence="3" id="KW-1185">Reference proteome</keyword>
<proteinExistence type="predicted"/>
<dbReference type="GO" id="GO:0005524">
    <property type="term" value="F:ATP binding"/>
    <property type="evidence" value="ECO:0007669"/>
    <property type="project" value="InterPro"/>
</dbReference>
<dbReference type="PANTHER" id="PTHR42759:SF1">
    <property type="entry name" value="MAGNESIUM-CHELATASE SUBUNIT CHLD"/>
    <property type="match status" value="1"/>
</dbReference>
<dbReference type="RefSeq" id="WP_048450574.1">
    <property type="nucleotide sequence ID" value="NZ_LABZ01000056.1"/>
</dbReference>
<dbReference type="OrthoDB" id="9808397at2"/>
<dbReference type="InterPro" id="IPR050764">
    <property type="entry name" value="CbbQ/NirQ/NorQ/GpvN"/>
</dbReference>
<dbReference type="PATRIC" id="fig|1187852.3.peg.5536"/>
<comment type="caution">
    <text evidence="2">The sequence shown here is derived from an EMBL/GenBank/DDBJ whole genome shotgun (WGS) entry which is preliminary data.</text>
</comment>
<dbReference type="PANTHER" id="PTHR42759">
    <property type="entry name" value="MOXR FAMILY PROTEIN"/>
    <property type="match status" value="1"/>
</dbReference>
<protein>
    <submittedName>
        <fullName evidence="2">ATPase AAA</fullName>
    </submittedName>
</protein>
<dbReference type="SMART" id="SM00382">
    <property type="entry name" value="AAA"/>
    <property type="match status" value="1"/>
</dbReference>
<reference evidence="2 3" key="1">
    <citation type="submission" date="2015-03" db="EMBL/GenBank/DDBJ databases">
        <title>Genome sequencing of Methylobacterium tarhaniae DSM 25844.</title>
        <authorList>
            <person name="Chaudhry V."/>
            <person name="Patil P.B."/>
        </authorList>
    </citation>
    <scope>NUCLEOTIDE SEQUENCE [LARGE SCALE GENOMIC DNA]</scope>
    <source>
        <strain evidence="2 3">DSM 25844</strain>
    </source>
</reference>
<dbReference type="PRINTS" id="PR00300">
    <property type="entry name" value="CLPPROTEASEA"/>
</dbReference>
<dbReference type="EMBL" id="LABZ01000056">
    <property type="protein sequence ID" value="KMO43191.1"/>
    <property type="molecule type" value="Genomic_DNA"/>
</dbReference>
<feature type="domain" description="AAA+ ATPase" evidence="1">
    <location>
        <begin position="51"/>
        <end position="195"/>
    </location>
</feature>
<dbReference type="Gene3D" id="3.40.50.300">
    <property type="entry name" value="P-loop containing nucleotide triphosphate hydrolases"/>
    <property type="match status" value="1"/>
</dbReference>
<dbReference type="InterPro" id="IPR003593">
    <property type="entry name" value="AAA+_ATPase"/>
</dbReference>
<dbReference type="InterPro" id="IPR027417">
    <property type="entry name" value="P-loop_NTPase"/>
</dbReference>
<organism evidence="2 3">
    <name type="scientific">Methylobacterium tarhaniae</name>
    <dbReference type="NCBI Taxonomy" id="1187852"/>
    <lineage>
        <taxon>Bacteria</taxon>
        <taxon>Pseudomonadati</taxon>
        <taxon>Pseudomonadota</taxon>
        <taxon>Alphaproteobacteria</taxon>
        <taxon>Hyphomicrobiales</taxon>
        <taxon>Methylobacteriaceae</taxon>
        <taxon>Methylobacterium</taxon>
    </lineage>
</organism>
<dbReference type="AlphaFoldDB" id="A0A0J6VV55"/>
<dbReference type="InterPro" id="IPR011703">
    <property type="entry name" value="ATPase_AAA-3"/>
</dbReference>